<dbReference type="InterPro" id="IPR014284">
    <property type="entry name" value="RNA_pol_sigma-70_dom"/>
</dbReference>
<dbReference type="InterPro" id="IPR050239">
    <property type="entry name" value="Sigma-70_RNA_pol_init_factors"/>
</dbReference>
<dbReference type="InterPro" id="IPR013324">
    <property type="entry name" value="RNA_pol_sigma_r3/r4-like"/>
</dbReference>
<dbReference type="HOGENOM" id="CLU_1275245_0_0_1"/>
<dbReference type="GO" id="GO:0003677">
    <property type="term" value="F:DNA binding"/>
    <property type="evidence" value="ECO:0007669"/>
    <property type="project" value="UniProtKB-KW"/>
</dbReference>
<keyword evidence="2" id="KW-0805">Transcription regulation</keyword>
<gene>
    <name evidence="7" type="ORF">THAPSDRAFT_263375</name>
</gene>
<dbReference type="PANTHER" id="PTHR30603:SF47">
    <property type="entry name" value="RNA POLYMERASE SIGMA FACTOR SIGD, CHLOROPLASTIC"/>
    <property type="match status" value="1"/>
</dbReference>
<evidence type="ECO:0000256" key="3">
    <source>
        <dbReference type="ARBA" id="ARBA00023082"/>
    </source>
</evidence>
<evidence type="ECO:0000256" key="4">
    <source>
        <dbReference type="ARBA" id="ARBA00023125"/>
    </source>
</evidence>
<keyword evidence="5" id="KW-0804">Transcription</keyword>
<evidence type="ECO:0000313" key="8">
    <source>
        <dbReference type="Proteomes" id="UP000001449"/>
    </source>
</evidence>
<protein>
    <submittedName>
        <fullName evidence="7">RNA polymerase</fullName>
    </submittedName>
</protein>
<keyword evidence="3" id="KW-0731">Sigma factor</keyword>
<dbReference type="InterPro" id="IPR036388">
    <property type="entry name" value="WH-like_DNA-bd_sf"/>
</dbReference>
<dbReference type="InterPro" id="IPR000943">
    <property type="entry name" value="RNA_pol_sigma70"/>
</dbReference>
<dbReference type="InterPro" id="IPR013325">
    <property type="entry name" value="RNA_pol_sigma_r2"/>
</dbReference>
<dbReference type="GO" id="GO:0006352">
    <property type="term" value="P:DNA-templated transcription initiation"/>
    <property type="evidence" value="ECO:0007669"/>
    <property type="project" value="InterPro"/>
</dbReference>
<proteinExistence type="inferred from homology"/>
<dbReference type="Gene3D" id="1.10.10.10">
    <property type="entry name" value="Winged helix-like DNA-binding domain superfamily/Winged helix DNA-binding domain"/>
    <property type="match status" value="2"/>
</dbReference>
<keyword evidence="4" id="KW-0238">DNA-binding</keyword>
<dbReference type="GO" id="GO:0016987">
    <property type="term" value="F:sigma factor activity"/>
    <property type="evidence" value="ECO:0007669"/>
    <property type="project" value="UniProtKB-KW"/>
</dbReference>
<feature type="non-terminal residue" evidence="7">
    <location>
        <position position="1"/>
    </location>
</feature>
<evidence type="ECO:0000256" key="2">
    <source>
        <dbReference type="ARBA" id="ARBA00023015"/>
    </source>
</evidence>
<comment type="similarity">
    <text evidence="1">Belongs to the sigma-70 factor family.</text>
</comment>
<evidence type="ECO:0000256" key="5">
    <source>
        <dbReference type="ARBA" id="ARBA00023163"/>
    </source>
</evidence>
<dbReference type="InterPro" id="IPR007630">
    <property type="entry name" value="RNA_pol_sigma70_r4"/>
</dbReference>
<dbReference type="InParanoid" id="B8C6Q3"/>
<feature type="non-terminal residue" evidence="7">
    <location>
        <position position="217"/>
    </location>
</feature>
<evidence type="ECO:0000256" key="1">
    <source>
        <dbReference type="ARBA" id="ARBA00007788"/>
    </source>
</evidence>
<dbReference type="PRINTS" id="PR00046">
    <property type="entry name" value="SIGMA70FCT"/>
</dbReference>
<dbReference type="NCBIfam" id="TIGR02937">
    <property type="entry name" value="sigma70-ECF"/>
    <property type="match status" value="1"/>
</dbReference>
<dbReference type="Gene3D" id="1.10.1740.10">
    <property type="match status" value="1"/>
</dbReference>
<dbReference type="Proteomes" id="UP000001449">
    <property type="component" value="Chromosome 8"/>
</dbReference>
<evidence type="ECO:0000259" key="6">
    <source>
        <dbReference type="Pfam" id="PF04545"/>
    </source>
</evidence>
<feature type="domain" description="RNA polymerase sigma-70 region 4" evidence="6">
    <location>
        <begin position="162"/>
        <end position="216"/>
    </location>
</feature>
<dbReference type="PaxDb" id="35128-Thaps263375"/>
<reference evidence="7 8" key="2">
    <citation type="journal article" date="2008" name="Nature">
        <title>The Phaeodactylum genome reveals the evolutionary history of diatom genomes.</title>
        <authorList>
            <person name="Bowler C."/>
            <person name="Allen A.E."/>
            <person name="Badger J.H."/>
            <person name="Grimwood J."/>
            <person name="Jabbari K."/>
            <person name="Kuo A."/>
            <person name="Maheswari U."/>
            <person name="Martens C."/>
            <person name="Maumus F."/>
            <person name="Otillar R.P."/>
            <person name="Rayko E."/>
            <person name="Salamov A."/>
            <person name="Vandepoele K."/>
            <person name="Beszteri B."/>
            <person name="Gruber A."/>
            <person name="Heijde M."/>
            <person name="Katinka M."/>
            <person name="Mock T."/>
            <person name="Valentin K."/>
            <person name="Verret F."/>
            <person name="Berges J.A."/>
            <person name="Brownlee C."/>
            <person name="Cadoret J.P."/>
            <person name="Chiovitti A."/>
            <person name="Choi C.J."/>
            <person name="Coesel S."/>
            <person name="De Martino A."/>
            <person name="Detter J.C."/>
            <person name="Durkin C."/>
            <person name="Falciatore A."/>
            <person name="Fournet J."/>
            <person name="Haruta M."/>
            <person name="Huysman M.J."/>
            <person name="Jenkins B.D."/>
            <person name="Jiroutova K."/>
            <person name="Jorgensen R.E."/>
            <person name="Joubert Y."/>
            <person name="Kaplan A."/>
            <person name="Kroger N."/>
            <person name="Kroth P.G."/>
            <person name="La Roche J."/>
            <person name="Lindquist E."/>
            <person name="Lommer M."/>
            <person name="Martin-Jezequel V."/>
            <person name="Lopez P.J."/>
            <person name="Lucas S."/>
            <person name="Mangogna M."/>
            <person name="McGinnis K."/>
            <person name="Medlin L.K."/>
            <person name="Montsant A."/>
            <person name="Oudot-Le Secq M.P."/>
            <person name="Napoli C."/>
            <person name="Obornik M."/>
            <person name="Parker M.S."/>
            <person name="Petit J.L."/>
            <person name="Porcel B.M."/>
            <person name="Poulsen N."/>
            <person name="Robison M."/>
            <person name="Rychlewski L."/>
            <person name="Rynearson T.A."/>
            <person name="Schmutz J."/>
            <person name="Shapiro H."/>
            <person name="Siaut M."/>
            <person name="Stanley M."/>
            <person name="Sussman M.R."/>
            <person name="Taylor A.R."/>
            <person name="Vardi A."/>
            <person name="von Dassow P."/>
            <person name="Vyverman W."/>
            <person name="Willis A."/>
            <person name="Wyrwicz L.S."/>
            <person name="Rokhsar D.S."/>
            <person name="Weissenbach J."/>
            <person name="Armbrust E.V."/>
            <person name="Green B.R."/>
            <person name="Van de Peer Y."/>
            <person name="Grigoriev I.V."/>
        </authorList>
    </citation>
    <scope>NUCLEOTIDE SEQUENCE [LARGE SCALE GENOMIC DNA]</scope>
    <source>
        <strain evidence="7 8">CCMP1335</strain>
    </source>
</reference>
<dbReference type="GeneID" id="7445567"/>
<evidence type="ECO:0000313" key="7">
    <source>
        <dbReference type="EMBL" id="EED90612.1"/>
    </source>
</evidence>
<keyword evidence="8" id="KW-1185">Reference proteome</keyword>
<dbReference type="RefSeq" id="XP_002291761.1">
    <property type="nucleotide sequence ID" value="XM_002291725.1"/>
</dbReference>
<dbReference type="SUPFAM" id="SSF88659">
    <property type="entry name" value="Sigma3 and sigma4 domains of RNA polymerase sigma factors"/>
    <property type="match status" value="2"/>
</dbReference>
<dbReference type="Pfam" id="PF04545">
    <property type="entry name" value="Sigma70_r4"/>
    <property type="match status" value="1"/>
</dbReference>
<sequence>RKSSISYPDLVQEGMIALLHAISSYNSYKTHNKNDQSFEKYAQQTIQSSLLHFLAHSSRPIRLPFSLQTTLQSANEAAAKLRSALGREPTLTQVAKEVNIDAHQLALYPGATEEDDWEINNPERTVAPLRDILTDTEEINNPLSYTQHYLLTQELDQFLYETLTHDELEVIQLRFGLLDSKYGGKGWSAGQIGERMNMDKEEVVKIASSALEKLRKA</sequence>
<name>B8C6Q3_THAPS</name>
<dbReference type="AlphaFoldDB" id="B8C6Q3"/>
<dbReference type="KEGG" id="tps:THAPSDRAFT_263375"/>
<reference evidence="7 8" key="1">
    <citation type="journal article" date="2004" name="Science">
        <title>The genome of the diatom Thalassiosira pseudonana: ecology, evolution, and metabolism.</title>
        <authorList>
            <person name="Armbrust E.V."/>
            <person name="Berges J.A."/>
            <person name="Bowler C."/>
            <person name="Green B.R."/>
            <person name="Martinez D."/>
            <person name="Putnam N.H."/>
            <person name="Zhou S."/>
            <person name="Allen A.E."/>
            <person name="Apt K.E."/>
            <person name="Bechner M."/>
            <person name="Brzezinski M.A."/>
            <person name="Chaal B.K."/>
            <person name="Chiovitti A."/>
            <person name="Davis A.K."/>
            <person name="Demarest M.S."/>
            <person name="Detter J.C."/>
            <person name="Glavina T."/>
            <person name="Goodstein D."/>
            <person name="Hadi M.Z."/>
            <person name="Hellsten U."/>
            <person name="Hildebrand M."/>
            <person name="Jenkins B.D."/>
            <person name="Jurka J."/>
            <person name="Kapitonov V.V."/>
            <person name="Kroger N."/>
            <person name="Lau W.W."/>
            <person name="Lane T.W."/>
            <person name="Larimer F.W."/>
            <person name="Lippmeier J.C."/>
            <person name="Lucas S."/>
            <person name="Medina M."/>
            <person name="Montsant A."/>
            <person name="Obornik M."/>
            <person name="Parker M.S."/>
            <person name="Palenik B."/>
            <person name="Pazour G.J."/>
            <person name="Richardson P.M."/>
            <person name="Rynearson T.A."/>
            <person name="Saito M.A."/>
            <person name="Schwartz D.C."/>
            <person name="Thamatrakoln K."/>
            <person name="Valentin K."/>
            <person name="Vardi A."/>
            <person name="Wilkerson F.P."/>
            <person name="Rokhsar D.S."/>
        </authorList>
    </citation>
    <scope>NUCLEOTIDE SEQUENCE [LARGE SCALE GENOMIC DNA]</scope>
    <source>
        <strain evidence="7 8">CCMP1335</strain>
    </source>
</reference>
<accession>B8C6Q3</accession>
<dbReference type="SUPFAM" id="SSF88946">
    <property type="entry name" value="Sigma2 domain of RNA polymerase sigma factors"/>
    <property type="match status" value="1"/>
</dbReference>
<dbReference type="PANTHER" id="PTHR30603">
    <property type="entry name" value="RNA POLYMERASE SIGMA FACTOR RPO"/>
    <property type="match status" value="1"/>
</dbReference>
<organism evidence="7 8">
    <name type="scientific">Thalassiosira pseudonana</name>
    <name type="common">Marine diatom</name>
    <name type="synonym">Cyclotella nana</name>
    <dbReference type="NCBI Taxonomy" id="35128"/>
    <lineage>
        <taxon>Eukaryota</taxon>
        <taxon>Sar</taxon>
        <taxon>Stramenopiles</taxon>
        <taxon>Ochrophyta</taxon>
        <taxon>Bacillariophyta</taxon>
        <taxon>Coscinodiscophyceae</taxon>
        <taxon>Thalassiosirophycidae</taxon>
        <taxon>Thalassiosirales</taxon>
        <taxon>Thalassiosiraceae</taxon>
        <taxon>Thalassiosira</taxon>
    </lineage>
</organism>
<dbReference type="EMBL" id="CM000644">
    <property type="protein sequence ID" value="EED90612.1"/>
    <property type="molecule type" value="Genomic_DNA"/>
</dbReference>